<dbReference type="InterPro" id="IPR011701">
    <property type="entry name" value="MFS"/>
</dbReference>
<keyword evidence="6" id="KW-0472">Membrane</keyword>
<dbReference type="SUPFAM" id="SSF103473">
    <property type="entry name" value="MFS general substrate transporter"/>
    <property type="match status" value="1"/>
</dbReference>
<dbReference type="OrthoDB" id="8952229at2"/>
<dbReference type="AlphaFoldDB" id="A0A502I7P5"/>
<dbReference type="Gene3D" id="1.20.1250.20">
    <property type="entry name" value="MFS general substrate transporter like domains"/>
    <property type="match status" value="1"/>
</dbReference>
<evidence type="ECO:0000313" key="7">
    <source>
        <dbReference type="EMBL" id="QDX95606.1"/>
    </source>
</evidence>
<dbReference type="PROSITE" id="PS50850">
    <property type="entry name" value="MFS"/>
    <property type="match status" value="1"/>
</dbReference>
<dbReference type="PANTHER" id="PTHR23517:SF2">
    <property type="entry name" value="MULTIDRUG RESISTANCE PROTEIN MDTH"/>
    <property type="match status" value="1"/>
</dbReference>
<evidence type="ECO:0000256" key="1">
    <source>
        <dbReference type="ARBA" id="ARBA00004651"/>
    </source>
</evidence>
<keyword evidence="4" id="KW-0812">Transmembrane</keyword>
<dbReference type="EMBL" id="CP033464">
    <property type="protein sequence ID" value="QDX95606.1"/>
    <property type="molecule type" value="Genomic_DNA"/>
</dbReference>
<evidence type="ECO:0000256" key="3">
    <source>
        <dbReference type="ARBA" id="ARBA00022475"/>
    </source>
</evidence>
<evidence type="ECO:0000256" key="4">
    <source>
        <dbReference type="ARBA" id="ARBA00022692"/>
    </source>
</evidence>
<gene>
    <name evidence="7" type="ORF">EEL30_27130</name>
</gene>
<accession>A0A502I7P5</accession>
<dbReference type="GO" id="GO:0005886">
    <property type="term" value="C:plasma membrane"/>
    <property type="evidence" value="ECO:0007669"/>
    <property type="project" value="UniProtKB-SubCell"/>
</dbReference>
<keyword evidence="3" id="KW-1003">Cell membrane</keyword>
<keyword evidence="2" id="KW-0813">Transport</keyword>
<sequence>MTTPRHLLGNRTFLFLLVAAFFMHIAIFLVTPIFPIFLEKARHLHASQIGFILAITSLMYQIGSLVGGFLCDRVSRKIVMVCGAAIQAGAMFGYSGSQTFLLFMLFSAVNGSGMGLLAPALKAKIADVVKQEDRTTAFSWRGIAANIGIIIGGLTVTLLALSTNRLAFIYAAGVYVLLTLFLLFTLPKEDRQEATKKSPLSWSQYKQLFGHRSFLFFCLVSLLVWGLYAQFPLVVPLRGQHIMGTGAKVGLIWTINSICVVLFQGVIARYILEKISPYWAMVSGTLFLGAGLFAMGFAQQFWTFSAAAILFIIGEMLAVPVFDSLVGHFAKPHLLGAYYGIANVVTGISGAIGNATGGYMIEHLGGVGSMRPWYMYGIITLISTAILTAFAIYANPRHKNKGPSSSLLLKKERAR</sequence>
<dbReference type="Pfam" id="PF07690">
    <property type="entry name" value="MFS_1"/>
    <property type="match status" value="1"/>
</dbReference>
<comment type="subcellular location">
    <subcellularLocation>
        <location evidence="1">Cell membrane</location>
        <topology evidence="1">Multi-pass membrane protein</topology>
    </subcellularLocation>
</comment>
<evidence type="ECO:0000256" key="5">
    <source>
        <dbReference type="ARBA" id="ARBA00022989"/>
    </source>
</evidence>
<evidence type="ECO:0000256" key="2">
    <source>
        <dbReference type="ARBA" id="ARBA00022448"/>
    </source>
</evidence>
<keyword evidence="8" id="KW-1185">Reference proteome</keyword>
<dbReference type="InterPro" id="IPR036259">
    <property type="entry name" value="MFS_trans_sf"/>
</dbReference>
<evidence type="ECO:0000256" key="6">
    <source>
        <dbReference type="ARBA" id="ARBA00023136"/>
    </source>
</evidence>
<keyword evidence="5" id="KW-1133">Transmembrane helix</keyword>
<reference evidence="7 8" key="1">
    <citation type="submission" date="2018-11" db="EMBL/GenBank/DDBJ databases">
        <title>Phylogenetic determinants of toxin gene distribution in genomes of Brevibacillus laterosporus.</title>
        <authorList>
            <person name="Glare T.R."/>
            <person name="Durrant A."/>
            <person name="Berry C."/>
            <person name="Palma L."/>
            <person name="Ormskirk M."/>
            <person name="Cox M.O."/>
        </authorList>
    </citation>
    <scope>NUCLEOTIDE SEQUENCE [LARGE SCALE GENOMIC DNA]</scope>
    <source>
        <strain evidence="7 8">1821L</strain>
    </source>
</reference>
<dbReference type="PANTHER" id="PTHR23517">
    <property type="entry name" value="RESISTANCE PROTEIN MDTM, PUTATIVE-RELATED-RELATED"/>
    <property type="match status" value="1"/>
</dbReference>
<dbReference type="InterPro" id="IPR020846">
    <property type="entry name" value="MFS_dom"/>
</dbReference>
<organism evidence="7 8">
    <name type="scientific">Brevibacillus laterosporus</name>
    <name type="common">Bacillus laterosporus</name>
    <dbReference type="NCBI Taxonomy" id="1465"/>
    <lineage>
        <taxon>Bacteria</taxon>
        <taxon>Bacillati</taxon>
        <taxon>Bacillota</taxon>
        <taxon>Bacilli</taxon>
        <taxon>Bacillales</taxon>
        <taxon>Paenibacillaceae</taxon>
        <taxon>Brevibacillus</taxon>
    </lineage>
</organism>
<evidence type="ECO:0000313" key="8">
    <source>
        <dbReference type="Proteomes" id="UP000319432"/>
    </source>
</evidence>
<dbReference type="InterPro" id="IPR050171">
    <property type="entry name" value="MFS_Transporters"/>
</dbReference>
<dbReference type="GO" id="GO:0022857">
    <property type="term" value="F:transmembrane transporter activity"/>
    <property type="evidence" value="ECO:0007669"/>
    <property type="project" value="InterPro"/>
</dbReference>
<dbReference type="Proteomes" id="UP000319432">
    <property type="component" value="Chromosome"/>
</dbReference>
<proteinExistence type="predicted"/>
<name>A0A502I7P5_BRELA</name>
<protein>
    <submittedName>
        <fullName evidence="7">MFS transporter</fullName>
    </submittedName>
</protein>